<dbReference type="AlphaFoldDB" id="A0AAV4SRL6"/>
<sequence length="71" mass="7706">MSNQIPSSVLGVQSELLDCGLISSTSLWAVVNFFPHELSRYGITGVPCTPKDLIAHKLPHTTPLEPFSPTE</sequence>
<dbReference type="Proteomes" id="UP001054945">
    <property type="component" value="Unassembled WGS sequence"/>
</dbReference>
<evidence type="ECO:0000313" key="2">
    <source>
        <dbReference type="Proteomes" id="UP001054945"/>
    </source>
</evidence>
<keyword evidence="2" id="KW-1185">Reference proteome</keyword>
<name>A0AAV4SRL6_CAEEX</name>
<protein>
    <submittedName>
        <fullName evidence="1">Uncharacterized protein</fullName>
    </submittedName>
</protein>
<dbReference type="EMBL" id="BPLR01009982">
    <property type="protein sequence ID" value="GIY35956.1"/>
    <property type="molecule type" value="Genomic_DNA"/>
</dbReference>
<gene>
    <name evidence="1" type="ORF">CEXT_5831</name>
</gene>
<comment type="caution">
    <text evidence="1">The sequence shown here is derived from an EMBL/GenBank/DDBJ whole genome shotgun (WGS) entry which is preliminary data.</text>
</comment>
<reference evidence="1 2" key="1">
    <citation type="submission" date="2021-06" db="EMBL/GenBank/DDBJ databases">
        <title>Caerostris extrusa draft genome.</title>
        <authorList>
            <person name="Kono N."/>
            <person name="Arakawa K."/>
        </authorList>
    </citation>
    <scope>NUCLEOTIDE SEQUENCE [LARGE SCALE GENOMIC DNA]</scope>
</reference>
<proteinExistence type="predicted"/>
<accession>A0AAV4SRL6</accession>
<evidence type="ECO:0000313" key="1">
    <source>
        <dbReference type="EMBL" id="GIY35956.1"/>
    </source>
</evidence>
<organism evidence="1 2">
    <name type="scientific">Caerostris extrusa</name>
    <name type="common">Bark spider</name>
    <name type="synonym">Caerostris bankana</name>
    <dbReference type="NCBI Taxonomy" id="172846"/>
    <lineage>
        <taxon>Eukaryota</taxon>
        <taxon>Metazoa</taxon>
        <taxon>Ecdysozoa</taxon>
        <taxon>Arthropoda</taxon>
        <taxon>Chelicerata</taxon>
        <taxon>Arachnida</taxon>
        <taxon>Araneae</taxon>
        <taxon>Araneomorphae</taxon>
        <taxon>Entelegynae</taxon>
        <taxon>Araneoidea</taxon>
        <taxon>Araneidae</taxon>
        <taxon>Caerostris</taxon>
    </lineage>
</organism>